<reference evidence="36" key="1">
    <citation type="submission" date="2016-06" db="EMBL/GenBank/DDBJ databases">
        <title>De novo assembly and RNA-Seq shows season-dependent expression and editing in black bear kidneys.</title>
        <authorList>
            <person name="Korstanje R."/>
            <person name="Srivastava A."/>
            <person name="Sarsani V.K."/>
            <person name="Sheehan S.M."/>
            <person name="Seger R.L."/>
            <person name="Barter M.E."/>
            <person name="Lindqvist C."/>
            <person name="Brody L.C."/>
            <person name="Mullikin J.C."/>
        </authorList>
    </citation>
    <scope>NUCLEOTIDE SEQUENCE [LARGE SCALE GENOMIC DNA]</scope>
</reference>
<keyword evidence="24" id="KW-0472">Membrane</keyword>
<gene>
    <name evidence="35" type="primary">AMBP</name>
</gene>
<evidence type="ECO:0000256" key="16">
    <source>
        <dbReference type="ARBA" id="ARBA00022737"/>
    </source>
</evidence>
<dbReference type="GO" id="GO:0005829">
    <property type="term" value="C:cytosol"/>
    <property type="evidence" value="ECO:0007669"/>
    <property type="project" value="UniProtKB-SubCell"/>
</dbReference>
<dbReference type="InterPro" id="IPR029856">
    <property type="entry name" value="AMBP"/>
</dbReference>
<keyword evidence="16" id="KW-0677">Repeat</keyword>
<dbReference type="SMART" id="SM00131">
    <property type="entry name" value="KU"/>
    <property type="match status" value="2"/>
</dbReference>
<feature type="domain" description="BPTI/Kunitz inhibitor" evidence="34">
    <location>
        <begin position="231"/>
        <end position="281"/>
    </location>
</feature>
<keyword evidence="21" id="KW-0157">Chromophore</keyword>
<dbReference type="InterPro" id="IPR002223">
    <property type="entry name" value="Kunitz_BPTI"/>
</dbReference>
<dbReference type="GO" id="GO:0031965">
    <property type="term" value="C:nuclear membrane"/>
    <property type="evidence" value="ECO:0007669"/>
    <property type="project" value="UniProtKB-SubCell"/>
</dbReference>
<dbReference type="PRINTS" id="PR00179">
    <property type="entry name" value="LIPOCALIN"/>
</dbReference>
<dbReference type="InterPro" id="IPR000566">
    <property type="entry name" value="Lipocln_cytosolic_FA-bd_dom"/>
</dbReference>
<dbReference type="GO" id="GO:0005576">
    <property type="term" value="C:extracellular region"/>
    <property type="evidence" value="ECO:0007669"/>
    <property type="project" value="UniProtKB-ARBA"/>
</dbReference>
<keyword evidence="27" id="KW-0539">Nucleus</keyword>
<dbReference type="FunFam" id="4.10.410.10:FF:000005">
    <property type="entry name" value="Pancreatic trypsin inhibitor"/>
    <property type="match status" value="1"/>
</dbReference>
<feature type="region of interest" description="Disordered" evidence="32">
    <location>
        <begin position="188"/>
        <end position="221"/>
    </location>
</feature>
<evidence type="ECO:0000256" key="24">
    <source>
        <dbReference type="ARBA" id="ARBA00023136"/>
    </source>
</evidence>
<evidence type="ECO:0000256" key="27">
    <source>
        <dbReference type="ARBA" id="ARBA00023242"/>
    </source>
</evidence>
<evidence type="ECO:0000313" key="35">
    <source>
        <dbReference type="Ensembl" id="ENSUAMP00000015114.1"/>
    </source>
</evidence>
<evidence type="ECO:0000256" key="12">
    <source>
        <dbReference type="ARBA" id="ARBA00022530"/>
    </source>
</evidence>
<comment type="subunit">
    <text evidence="29">Monomer. Also occurs as a complex with tryptase in mast cells.</text>
</comment>
<dbReference type="Pfam" id="PF00061">
    <property type="entry name" value="Lipocalin"/>
    <property type="match status" value="1"/>
</dbReference>
<comment type="subunit">
    <text evidence="31">Monomer. Homodimer. In plasma, it occurs as a monomer or dimer and in covalently-linked complexes with immunoglobulin A (IgA), ALB/albumin and F2/prothrombin. Chromophore-bound alpha-1-microglobulin interacts with the constant region of immunoglobulin A. Chromophore-bound alpha-1-microglobulin interacts with ALB with molar ratio 2:1 and 1:1; this interaction does not prevent fatty acid binding to ALB. Interacts with F2/prothrombin (via N-terminus) with molar ratio 2:1 and 1:1; this interaction does not prevent the activation of prothrombin to thrombin. Interacts with NDUFAB1, a subunit of mitochondrial complex I. Interacts with FN1.</text>
</comment>
<evidence type="ECO:0000259" key="34">
    <source>
        <dbReference type="PROSITE" id="PS50279"/>
    </source>
</evidence>
<keyword evidence="18" id="KW-0256">Endoplasmic reticulum</keyword>
<evidence type="ECO:0000256" key="9">
    <source>
        <dbReference type="ARBA" id="ARBA00022475"/>
    </source>
</evidence>
<keyword evidence="12" id="KW-0272">Extracellular matrix</keyword>
<dbReference type="PROSITE" id="PS00280">
    <property type="entry name" value="BPTI_KUNITZ_1"/>
    <property type="match status" value="2"/>
</dbReference>
<evidence type="ECO:0000256" key="19">
    <source>
        <dbReference type="ARBA" id="ARBA00022900"/>
    </source>
</evidence>
<dbReference type="FunFam" id="2.40.128.20:FF:000007">
    <property type="entry name" value="Alpha-1-microglobulin/bikunin precursor"/>
    <property type="match status" value="1"/>
</dbReference>
<keyword evidence="10" id="KW-0963">Cytoplasm</keyword>
<dbReference type="AlphaFoldDB" id="A0A452R8V9"/>
<keyword evidence="14" id="KW-0646">Protease inhibitor</keyword>
<comment type="subcellular location">
    <subcellularLocation>
        <location evidence="1">Cell membrane</location>
        <topology evidence="1">Peripheral membrane protein</topology>
    </subcellularLocation>
    <subcellularLocation>
        <location evidence="4">Cytoplasm</location>
        <location evidence="4">Cytosol</location>
    </subcellularLocation>
    <subcellularLocation>
        <location evidence="2">Endoplasmic reticulum</location>
    </subcellularLocation>
    <subcellularLocation>
        <location evidence="6">Mitochondrion inner membrane</location>
        <topology evidence="6">Peripheral membrane protein</topology>
    </subcellularLocation>
    <subcellularLocation>
        <location evidence="5">Nucleus membrane</location>
        <topology evidence="5">Peripheral membrane protein</topology>
    </subcellularLocation>
    <subcellularLocation>
        <location evidence="3">Secreted</location>
        <location evidence="3">Extracellular space</location>
        <location evidence="3">Extracellular matrix</location>
    </subcellularLocation>
</comment>
<evidence type="ECO:0000256" key="4">
    <source>
        <dbReference type="ARBA" id="ARBA00004514"/>
    </source>
</evidence>
<keyword evidence="13" id="KW-0165">Cleavage on pair of basic residues</keyword>
<keyword evidence="36" id="KW-1185">Reference proteome</keyword>
<dbReference type="InterPro" id="IPR012674">
    <property type="entry name" value="Calycin"/>
</dbReference>
<evidence type="ECO:0000256" key="23">
    <source>
        <dbReference type="ARBA" id="ARBA00023128"/>
    </source>
</evidence>
<dbReference type="GO" id="GO:0005886">
    <property type="term" value="C:plasma membrane"/>
    <property type="evidence" value="ECO:0007669"/>
    <property type="project" value="UniProtKB-SubCell"/>
</dbReference>
<evidence type="ECO:0000256" key="22">
    <source>
        <dbReference type="ARBA" id="ARBA00023002"/>
    </source>
</evidence>
<feature type="chain" id="PRO_5019198067" description="Protein AMBP" evidence="33">
    <location>
        <begin position="20"/>
        <end position="568"/>
    </location>
</feature>
<evidence type="ECO:0000256" key="7">
    <source>
        <dbReference type="ARBA" id="ARBA00008238"/>
    </source>
</evidence>
<evidence type="ECO:0000256" key="8">
    <source>
        <dbReference type="ARBA" id="ARBA00018905"/>
    </source>
</evidence>
<dbReference type="InterPro" id="IPR002968">
    <property type="entry name" value="A1-microglobln"/>
</dbReference>
<reference evidence="35" key="3">
    <citation type="submission" date="2025-09" db="UniProtKB">
        <authorList>
            <consortium name="Ensembl"/>
        </authorList>
    </citation>
    <scope>IDENTIFICATION</scope>
</reference>
<dbReference type="InterPro" id="IPR020901">
    <property type="entry name" value="Prtase_inh_Kunz-CS"/>
</dbReference>
<evidence type="ECO:0000256" key="25">
    <source>
        <dbReference type="ARBA" id="ARBA00023157"/>
    </source>
</evidence>
<dbReference type="STRING" id="9643.ENSUAMP00000015114"/>
<dbReference type="SUPFAM" id="SSF57362">
    <property type="entry name" value="BPTI-like"/>
    <property type="match status" value="2"/>
</dbReference>
<evidence type="ECO:0000256" key="26">
    <source>
        <dbReference type="ARBA" id="ARBA00023180"/>
    </source>
</evidence>
<evidence type="ECO:0000256" key="28">
    <source>
        <dbReference type="ARBA" id="ARBA00029383"/>
    </source>
</evidence>
<evidence type="ECO:0000256" key="20">
    <source>
        <dbReference type="ARBA" id="ARBA00022974"/>
    </source>
</evidence>
<organism evidence="35 36">
    <name type="scientific">Ursus americanus</name>
    <name type="common">American black bear</name>
    <name type="synonym">Euarctos americanus</name>
    <dbReference type="NCBI Taxonomy" id="9643"/>
    <lineage>
        <taxon>Eukaryota</taxon>
        <taxon>Metazoa</taxon>
        <taxon>Chordata</taxon>
        <taxon>Craniata</taxon>
        <taxon>Vertebrata</taxon>
        <taxon>Euteleostomi</taxon>
        <taxon>Mammalia</taxon>
        <taxon>Eutheria</taxon>
        <taxon>Laurasiatheria</taxon>
        <taxon>Carnivora</taxon>
        <taxon>Caniformia</taxon>
        <taxon>Ursidae</taxon>
        <taxon>Ursus</taxon>
    </lineage>
</organism>
<evidence type="ECO:0000256" key="32">
    <source>
        <dbReference type="SAM" id="MobiDB-lite"/>
    </source>
</evidence>
<dbReference type="PROSITE" id="PS50279">
    <property type="entry name" value="BPTI_KUNITZ_2"/>
    <property type="match status" value="2"/>
</dbReference>
<evidence type="ECO:0000256" key="29">
    <source>
        <dbReference type="ARBA" id="ARBA00029474"/>
    </source>
</evidence>
<comment type="subunit">
    <text evidence="30">I-alpha-I plasma protease inhibitors are assembled from one or two heavy chains (HC) and one light chain, bikunin. Inter-alpha-inhibitor (I-alpha-I) is composed of ITIH1/HC1, ITIH2/HC2 and bikunin, and pre-alpha-inhibitor (P-alpha-I) of ITIH3/HC3 and bikunin. Interacts with TNFAIP6 (via Link domain).</text>
</comment>
<dbReference type="PRINTS" id="PR01215">
    <property type="entry name" value="A1MCGLOBULIN"/>
</dbReference>
<evidence type="ECO:0000256" key="1">
    <source>
        <dbReference type="ARBA" id="ARBA00004202"/>
    </source>
</evidence>
<reference evidence="35" key="2">
    <citation type="submission" date="2025-08" db="UniProtKB">
        <authorList>
            <consortium name="Ensembl"/>
        </authorList>
    </citation>
    <scope>IDENTIFICATION</scope>
</reference>
<evidence type="ECO:0000313" key="36">
    <source>
        <dbReference type="Proteomes" id="UP000291022"/>
    </source>
</evidence>
<dbReference type="PRINTS" id="PR00759">
    <property type="entry name" value="BASICPTASE"/>
</dbReference>
<dbReference type="GO" id="GO:0004867">
    <property type="term" value="F:serine-type endopeptidase inhibitor activity"/>
    <property type="evidence" value="ECO:0007669"/>
    <property type="project" value="UniProtKB-KW"/>
</dbReference>
<keyword evidence="26" id="KW-0325">Glycoprotein</keyword>
<dbReference type="PANTHER" id="PTHR46676:SF1">
    <property type="entry name" value="PROTEIN AMBP"/>
    <property type="match status" value="1"/>
</dbReference>
<evidence type="ECO:0000256" key="5">
    <source>
        <dbReference type="ARBA" id="ARBA00004617"/>
    </source>
</evidence>
<keyword evidence="17" id="KW-0999">Mitochondrion inner membrane</keyword>
<keyword evidence="15 33" id="KW-0732">Signal</keyword>
<dbReference type="GO" id="GO:0016491">
    <property type="term" value="F:oxidoreductase activity"/>
    <property type="evidence" value="ECO:0007669"/>
    <property type="project" value="UniProtKB-KW"/>
</dbReference>
<dbReference type="SUPFAM" id="SSF50814">
    <property type="entry name" value="Lipocalins"/>
    <property type="match status" value="1"/>
</dbReference>
<dbReference type="Proteomes" id="UP000291022">
    <property type="component" value="Unassembled WGS sequence"/>
</dbReference>
<proteinExistence type="inferred from homology"/>
<dbReference type="Gene3D" id="4.10.410.10">
    <property type="entry name" value="Pancreatic trypsin inhibitor Kunitz domain"/>
    <property type="match status" value="2"/>
</dbReference>
<dbReference type="GeneTree" id="ENSGT00940000160109"/>
<evidence type="ECO:0000256" key="13">
    <source>
        <dbReference type="ARBA" id="ARBA00022685"/>
    </source>
</evidence>
<dbReference type="CDD" id="cd22597">
    <property type="entry name" value="Kunitz_bikunin_2-like"/>
    <property type="match status" value="1"/>
</dbReference>
<evidence type="ECO:0000256" key="17">
    <source>
        <dbReference type="ARBA" id="ARBA00022792"/>
    </source>
</evidence>
<evidence type="ECO:0000256" key="31">
    <source>
        <dbReference type="ARBA" id="ARBA00047015"/>
    </source>
</evidence>
<dbReference type="CDD" id="cd22596">
    <property type="entry name" value="Kunitz_bikunin_1-like"/>
    <property type="match status" value="1"/>
</dbReference>
<dbReference type="Pfam" id="PF00014">
    <property type="entry name" value="Kunitz_BPTI"/>
    <property type="match status" value="2"/>
</dbReference>
<keyword evidence="25" id="KW-1015">Disulfide bond</keyword>
<keyword evidence="19" id="KW-0722">Serine protease inhibitor</keyword>
<protein>
    <recommendedName>
        <fullName evidence="8">Protein AMBP</fullName>
    </recommendedName>
</protein>
<evidence type="ECO:0000256" key="3">
    <source>
        <dbReference type="ARBA" id="ARBA00004498"/>
    </source>
</evidence>
<evidence type="ECO:0000256" key="15">
    <source>
        <dbReference type="ARBA" id="ARBA00022729"/>
    </source>
</evidence>
<keyword evidence="9" id="KW-1003">Cell membrane</keyword>
<dbReference type="Gene3D" id="2.40.128.20">
    <property type="match status" value="1"/>
</dbReference>
<evidence type="ECO:0000256" key="11">
    <source>
        <dbReference type="ARBA" id="ARBA00022525"/>
    </source>
</evidence>
<evidence type="ECO:0000256" key="10">
    <source>
        <dbReference type="ARBA" id="ARBA00022490"/>
    </source>
</evidence>
<accession>A0A452R8V9</accession>
<dbReference type="GO" id="GO:0005783">
    <property type="term" value="C:endoplasmic reticulum"/>
    <property type="evidence" value="ECO:0007669"/>
    <property type="project" value="UniProtKB-SubCell"/>
</dbReference>
<feature type="domain" description="BPTI/Kunitz inhibitor" evidence="34">
    <location>
        <begin position="396"/>
        <end position="446"/>
    </location>
</feature>
<sequence>MWRLRAAFLLLTACLAVSASPVLIPPDDIQTQENFDISRMYGKWFHVAMGSTCPWLKKFMDRMSMSTLVLGEGATDGEISVTSTQWRRGACEEISGAYEKTSTNGKFLYHKPKWNMTMEFYVVHTNYDEYAIFLTRKTSRHHGPTITAKLYGRQRQLRESLLEEFRELALGVGIPEDSIFTMADKGECVPGEQEPEPSPHRRARRAVLPQEEEGSGTGQLVTDFNKKEDSCQLGHAEGPCLGMVMRFFYNGSSMACETFQYGGCLGNGNNFASEKECLQTCRTVGKCGPLASAHAAPPALSSQQATCRVDRELREDVPGLEFWGKFPEVTGTAHLDVGDPGRGAAFHGPQAPSAGGAGCCRGAGALVQALCCVSRGSARRKGCSCCAPAPHPTAACNLPIVRGPCRGYHKLWAFDAAQGKCVPFIYGGCQGNGNKFYSEKECKEYCGVPSSGRRPCSVPLGSGWESPGRRWGSGEGSSGTYWVTGPPTLHSPGLLPICKMGLNPRPSPSYDAALGRHWPDAGAWPRRARILVLLHAGWPRWASASLSLSFYFRKVEQYPPGRRGFGLG</sequence>
<evidence type="ECO:0000256" key="30">
    <source>
        <dbReference type="ARBA" id="ARBA00046983"/>
    </source>
</evidence>
<dbReference type="InterPro" id="IPR036880">
    <property type="entry name" value="Kunitz_BPTI_sf"/>
</dbReference>
<evidence type="ECO:0000256" key="14">
    <source>
        <dbReference type="ARBA" id="ARBA00022690"/>
    </source>
</evidence>
<comment type="function">
    <text evidence="28">Kunitz-type serine protease inhibitor. Has high catalytic efficiency for F10/blood coagulation factor Xa and may act as an anticoagulant by inhibiting prothrombin activation. Inhibits trypsin and mast cell CMA1/chymase and tryptase proteases.</text>
</comment>
<dbReference type="Ensembl" id="ENSUAMT00000016951.1">
    <property type="protein sequence ID" value="ENSUAMP00000015114.1"/>
    <property type="gene ID" value="ENSUAMG00000012135.1"/>
</dbReference>
<keyword evidence="11" id="KW-0964">Secreted</keyword>
<evidence type="ECO:0000256" key="18">
    <source>
        <dbReference type="ARBA" id="ARBA00022824"/>
    </source>
</evidence>
<dbReference type="CDD" id="cd19418">
    <property type="entry name" value="lipocalin_A1M-like"/>
    <property type="match status" value="1"/>
</dbReference>
<keyword evidence="20" id="KW-0654">Proteoglycan</keyword>
<keyword evidence="22" id="KW-0560">Oxidoreductase</keyword>
<dbReference type="FunFam" id="4.10.410.10:FF:000010">
    <property type="entry name" value="Alpha1-microglobulin/bikunin (AMBP)"/>
    <property type="match status" value="1"/>
</dbReference>
<comment type="similarity">
    <text evidence="7">In the N-terminal section; belongs to the calycin superfamily. Lipocalin family.</text>
</comment>
<name>A0A452R8V9_URSAM</name>
<feature type="signal peptide" evidence="33">
    <location>
        <begin position="1"/>
        <end position="19"/>
    </location>
</feature>
<evidence type="ECO:0000256" key="21">
    <source>
        <dbReference type="ARBA" id="ARBA00022991"/>
    </source>
</evidence>
<dbReference type="GO" id="GO:0005743">
    <property type="term" value="C:mitochondrial inner membrane"/>
    <property type="evidence" value="ECO:0007669"/>
    <property type="project" value="UniProtKB-SubCell"/>
</dbReference>
<evidence type="ECO:0000256" key="2">
    <source>
        <dbReference type="ARBA" id="ARBA00004240"/>
    </source>
</evidence>
<dbReference type="PANTHER" id="PTHR46676">
    <property type="entry name" value="PROTEIN AMBP"/>
    <property type="match status" value="1"/>
</dbReference>
<keyword evidence="23" id="KW-0496">Mitochondrion</keyword>
<evidence type="ECO:0000256" key="33">
    <source>
        <dbReference type="SAM" id="SignalP"/>
    </source>
</evidence>
<evidence type="ECO:0000256" key="6">
    <source>
        <dbReference type="ARBA" id="ARBA00004637"/>
    </source>
</evidence>